<comment type="caution">
    <text evidence="6">Lacks conserved residue(s) required for the propagation of feature annotation.</text>
</comment>
<dbReference type="Pfam" id="PF03099">
    <property type="entry name" value="BPL_LplA_LipB"/>
    <property type="match status" value="1"/>
</dbReference>
<dbReference type="HAMAP" id="MF_00978">
    <property type="entry name" value="Bifunct_BirA"/>
    <property type="match status" value="1"/>
</dbReference>
<dbReference type="Gene3D" id="2.30.30.100">
    <property type="match status" value="1"/>
</dbReference>
<dbReference type="PANTHER" id="PTHR12835">
    <property type="entry name" value="BIOTIN PROTEIN LIGASE"/>
    <property type="match status" value="1"/>
</dbReference>
<evidence type="ECO:0000256" key="6">
    <source>
        <dbReference type="HAMAP-Rule" id="MF_00978"/>
    </source>
</evidence>
<gene>
    <name evidence="6" type="primary">birA</name>
    <name evidence="8" type="ORF">E4665_13405</name>
</gene>
<evidence type="ECO:0000256" key="3">
    <source>
        <dbReference type="ARBA" id="ARBA00022840"/>
    </source>
</evidence>
<feature type="domain" description="BPL/LPL catalytic" evidence="7">
    <location>
        <begin position="78"/>
        <end position="266"/>
    </location>
</feature>
<evidence type="ECO:0000256" key="4">
    <source>
        <dbReference type="ARBA" id="ARBA00023125"/>
    </source>
</evidence>
<dbReference type="InterPro" id="IPR045864">
    <property type="entry name" value="aa-tRNA-synth_II/BPL/LPL"/>
</dbReference>
<evidence type="ECO:0000313" key="9">
    <source>
        <dbReference type="Proteomes" id="UP000298347"/>
    </source>
</evidence>
<dbReference type="InterPro" id="IPR003142">
    <property type="entry name" value="BPL_C"/>
</dbReference>
<protein>
    <recommendedName>
        <fullName evidence="6">Bifunctional ligase/repressor BirA</fullName>
    </recommendedName>
    <alternativeName>
        <fullName evidence="6">Biotin--[acetyl-CoA-carboxylase] ligase</fullName>
        <ecNumber evidence="6">6.3.4.15</ecNumber>
    </alternativeName>
    <alternativeName>
        <fullName evidence="6">Biotin--protein ligase</fullName>
    </alternativeName>
    <alternativeName>
        <fullName evidence="6">Biotin-[acetyl-CoA carboxylase] synthetase</fullName>
    </alternativeName>
</protein>
<feature type="binding site" evidence="6">
    <location>
        <position position="193"/>
    </location>
    <ligand>
        <name>biotin</name>
        <dbReference type="ChEBI" id="CHEBI:57586"/>
    </ligand>
</feature>
<sequence length="331" mass="36271">MVHGLAGKTKKSILKMLYENRDSFLSGQKISETLGCSRTAVWKHIRELQDQGFLIEAVQKSGYRLTAAPSGLNEAALSSGLETKSVGRHICFYDTIGSTQKEALRLADEGAEDGTLVITNQQIAGRGRLGHTWQSERGVNIAMSMILRPSLPIEKTPQMTLLTAVAAVKVIEDTTGLSCGIKWPNDILYEGRKLVGILTELQAEATFVKAVVIGIGMNVNTEESSFPEELKSKASSLRAITGVKYNLAEFVQSFLQTFERLYELFLEEGFSAIKPLWEMHAISLGKQIRVRQPGGKVLEGTALGINDEGVLLLKDGKGHVSRVYSADIEWS</sequence>
<dbReference type="SUPFAM" id="SSF50037">
    <property type="entry name" value="C-terminal domain of transcriptional repressors"/>
    <property type="match status" value="1"/>
</dbReference>
<organism evidence="8 9">
    <name type="scientific">Sporolactobacillus shoreae</name>
    <dbReference type="NCBI Taxonomy" id="1465501"/>
    <lineage>
        <taxon>Bacteria</taxon>
        <taxon>Bacillati</taxon>
        <taxon>Bacillota</taxon>
        <taxon>Bacilli</taxon>
        <taxon>Bacillales</taxon>
        <taxon>Sporolactobacillaceae</taxon>
        <taxon>Sporolactobacillus</taxon>
    </lineage>
</organism>
<dbReference type="SUPFAM" id="SSF55681">
    <property type="entry name" value="Class II aaRS and biotin synthetases"/>
    <property type="match status" value="1"/>
</dbReference>
<dbReference type="GO" id="GO:0003677">
    <property type="term" value="F:DNA binding"/>
    <property type="evidence" value="ECO:0007669"/>
    <property type="project" value="UniProtKB-UniRule"/>
</dbReference>
<keyword evidence="1 6" id="KW-0436">Ligase</keyword>
<dbReference type="GO" id="GO:0009249">
    <property type="term" value="P:protein lipoylation"/>
    <property type="evidence" value="ECO:0007669"/>
    <property type="project" value="UniProtKB-ARBA"/>
</dbReference>
<dbReference type="GO" id="GO:0016740">
    <property type="term" value="F:transferase activity"/>
    <property type="evidence" value="ECO:0007669"/>
    <property type="project" value="UniProtKB-ARBA"/>
</dbReference>
<keyword evidence="9" id="KW-1185">Reference proteome</keyword>
<dbReference type="AlphaFoldDB" id="A0A4Z0GLJ1"/>
<dbReference type="GO" id="GO:0005737">
    <property type="term" value="C:cytoplasm"/>
    <property type="evidence" value="ECO:0007669"/>
    <property type="project" value="TreeGrafter"/>
</dbReference>
<evidence type="ECO:0000259" key="7">
    <source>
        <dbReference type="PROSITE" id="PS51733"/>
    </source>
</evidence>
<dbReference type="NCBIfam" id="TIGR00121">
    <property type="entry name" value="birA_ligase"/>
    <property type="match status" value="1"/>
</dbReference>
<dbReference type="InterPro" id="IPR004408">
    <property type="entry name" value="Biotin_CoA_COase_ligase"/>
</dbReference>
<dbReference type="PROSITE" id="PS51733">
    <property type="entry name" value="BPL_LPL_CATALYTIC"/>
    <property type="match status" value="1"/>
</dbReference>
<feature type="DNA-binding region" description="H-T-H motif" evidence="6">
    <location>
        <begin position="27"/>
        <end position="46"/>
    </location>
</feature>
<dbReference type="PANTHER" id="PTHR12835:SF5">
    <property type="entry name" value="BIOTIN--PROTEIN LIGASE"/>
    <property type="match status" value="1"/>
</dbReference>
<evidence type="ECO:0000256" key="5">
    <source>
        <dbReference type="ARBA" id="ARBA00023267"/>
    </source>
</evidence>
<evidence type="ECO:0000256" key="2">
    <source>
        <dbReference type="ARBA" id="ARBA00022741"/>
    </source>
</evidence>
<dbReference type="InterPro" id="IPR008988">
    <property type="entry name" value="Transcriptional_repressor_C"/>
</dbReference>
<keyword evidence="3 6" id="KW-0067">ATP-binding</keyword>
<dbReference type="CDD" id="cd16442">
    <property type="entry name" value="BPL"/>
    <property type="match status" value="1"/>
</dbReference>
<dbReference type="Pfam" id="PF08279">
    <property type="entry name" value="HTH_11"/>
    <property type="match status" value="1"/>
</dbReference>
<keyword evidence="5 6" id="KW-0092">Biotin</keyword>
<dbReference type="EMBL" id="SRJD01000017">
    <property type="protein sequence ID" value="TGA97033.1"/>
    <property type="molecule type" value="Genomic_DNA"/>
</dbReference>
<dbReference type="GO" id="GO:0005524">
    <property type="term" value="F:ATP binding"/>
    <property type="evidence" value="ECO:0007669"/>
    <property type="project" value="UniProtKB-UniRule"/>
</dbReference>
<comment type="caution">
    <text evidence="8">The sequence shown here is derived from an EMBL/GenBank/DDBJ whole genome shotgun (WGS) entry which is preliminary data.</text>
</comment>
<dbReference type="CDD" id="cd00090">
    <property type="entry name" value="HTH_ARSR"/>
    <property type="match status" value="1"/>
</dbReference>
<dbReference type="Gene3D" id="1.10.10.10">
    <property type="entry name" value="Winged helix-like DNA-binding domain superfamily/Winged helix DNA-binding domain"/>
    <property type="match status" value="1"/>
</dbReference>
<dbReference type="InterPro" id="IPR011991">
    <property type="entry name" value="ArsR-like_HTH"/>
</dbReference>
<dbReference type="InterPro" id="IPR030855">
    <property type="entry name" value="Bifunct_BirA"/>
</dbReference>
<dbReference type="SUPFAM" id="SSF46785">
    <property type="entry name" value="Winged helix' DNA-binding domain"/>
    <property type="match status" value="1"/>
</dbReference>
<comment type="function">
    <text evidence="6">Acts both as a biotin--[acetyl-CoA-carboxylase] ligase and a repressor.</text>
</comment>
<dbReference type="Pfam" id="PF02237">
    <property type="entry name" value="BPL_C"/>
    <property type="match status" value="1"/>
</dbReference>
<dbReference type="InterPro" id="IPR036390">
    <property type="entry name" value="WH_DNA-bd_sf"/>
</dbReference>
<dbReference type="GO" id="GO:0006355">
    <property type="term" value="P:regulation of DNA-templated transcription"/>
    <property type="evidence" value="ECO:0007669"/>
    <property type="project" value="UniProtKB-UniRule"/>
</dbReference>
<feature type="binding site" evidence="6">
    <location>
        <begin position="126"/>
        <end position="128"/>
    </location>
    <ligand>
        <name>biotin</name>
        <dbReference type="ChEBI" id="CHEBI:57586"/>
    </ligand>
</feature>
<dbReference type="Gene3D" id="3.30.930.10">
    <property type="entry name" value="Bira Bifunctional Protein, Domain 2"/>
    <property type="match status" value="1"/>
</dbReference>
<dbReference type="InterPro" id="IPR013196">
    <property type="entry name" value="HTH_11"/>
</dbReference>
<keyword evidence="6" id="KW-0804">Transcription</keyword>
<accession>A0A4Z0GLJ1</accession>
<dbReference type="InterPro" id="IPR036388">
    <property type="entry name" value="WH-like_DNA-bd_sf"/>
</dbReference>
<dbReference type="InterPro" id="IPR004143">
    <property type="entry name" value="BPL_LPL_catalytic"/>
</dbReference>
<dbReference type="OrthoDB" id="9807064at2"/>
<feature type="binding site" evidence="6">
    <location>
        <position position="122"/>
    </location>
    <ligand>
        <name>biotin</name>
        <dbReference type="ChEBI" id="CHEBI:57586"/>
    </ligand>
</feature>
<evidence type="ECO:0000313" key="8">
    <source>
        <dbReference type="EMBL" id="TGA97033.1"/>
    </source>
</evidence>
<proteinExistence type="inferred from homology"/>
<keyword evidence="6" id="KW-0805">Transcription regulation</keyword>
<evidence type="ECO:0000256" key="1">
    <source>
        <dbReference type="ARBA" id="ARBA00022598"/>
    </source>
</evidence>
<dbReference type="EC" id="6.3.4.15" evidence="6"/>
<comment type="similarity">
    <text evidence="6">Belongs to the biotin--protein ligase family.</text>
</comment>
<keyword evidence="4 6" id="KW-0238">DNA-binding</keyword>
<dbReference type="Proteomes" id="UP000298347">
    <property type="component" value="Unassembled WGS sequence"/>
</dbReference>
<reference evidence="8 9" key="1">
    <citation type="journal article" date="2015" name="Int. J. Syst. Evol. Microbiol.">
        <title>Sporolactobacillus shoreae sp. nov. and Sporolactobacillus spathodeae sp. nov., two spore-forming lactic acid bacteria isolated from tree barks in Thailand.</title>
        <authorList>
            <person name="Thamacharoensuk T."/>
            <person name="Kitahara M."/>
            <person name="Ohkuma M."/>
            <person name="Thongchul N."/>
            <person name="Tanasupawat S."/>
        </authorList>
    </citation>
    <scope>NUCLEOTIDE SEQUENCE [LARGE SCALE GENOMIC DNA]</scope>
    <source>
        <strain evidence="8 9">BK92</strain>
    </source>
</reference>
<keyword evidence="2 6" id="KW-0547">Nucleotide-binding</keyword>
<comment type="catalytic activity">
    <reaction evidence="6">
        <text>biotin + L-lysyl-[protein] + ATP = N(6)-biotinyl-L-lysyl-[protein] + AMP + diphosphate + H(+)</text>
        <dbReference type="Rhea" id="RHEA:11756"/>
        <dbReference type="Rhea" id="RHEA-COMP:9752"/>
        <dbReference type="Rhea" id="RHEA-COMP:10505"/>
        <dbReference type="ChEBI" id="CHEBI:15378"/>
        <dbReference type="ChEBI" id="CHEBI:29969"/>
        <dbReference type="ChEBI" id="CHEBI:30616"/>
        <dbReference type="ChEBI" id="CHEBI:33019"/>
        <dbReference type="ChEBI" id="CHEBI:57586"/>
        <dbReference type="ChEBI" id="CHEBI:83144"/>
        <dbReference type="ChEBI" id="CHEBI:456215"/>
        <dbReference type="EC" id="6.3.4.15"/>
    </reaction>
</comment>
<keyword evidence="6" id="KW-0678">Repressor</keyword>
<name>A0A4Z0GLJ1_9BACL</name>
<dbReference type="GO" id="GO:0004077">
    <property type="term" value="F:biotin--[biotin carboxyl-carrier protein] ligase activity"/>
    <property type="evidence" value="ECO:0007669"/>
    <property type="project" value="UniProtKB-UniRule"/>
</dbReference>